<dbReference type="InterPro" id="IPR046200">
    <property type="entry name" value="DUF6233"/>
</dbReference>
<dbReference type="Proteomes" id="UP000568022">
    <property type="component" value="Unassembled WGS sequence"/>
</dbReference>
<accession>A0A7W8BUH2</accession>
<keyword evidence="3" id="KW-1185">Reference proteome</keyword>
<proteinExistence type="predicted"/>
<gene>
    <name evidence="2" type="ORF">FHS32_006641</name>
</gene>
<protein>
    <submittedName>
        <fullName evidence="2">Uncharacterized protein</fullName>
    </submittedName>
</protein>
<reference evidence="2 3" key="1">
    <citation type="submission" date="2020-08" db="EMBL/GenBank/DDBJ databases">
        <title>Genomic Encyclopedia of Type Strains, Phase III (KMG-III): the genomes of soil and plant-associated and newly described type strains.</title>
        <authorList>
            <person name="Whitman W."/>
        </authorList>
    </citation>
    <scope>NUCLEOTIDE SEQUENCE [LARGE SCALE GENOMIC DNA]</scope>
    <source>
        <strain evidence="2 3">CECT 3226</strain>
    </source>
</reference>
<dbReference type="Pfam" id="PF19746">
    <property type="entry name" value="DUF6233"/>
    <property type="match status" value="1"/>
</dbReference>
<organism evidence="2 3">
    <name type="scientific">Streptomyces griseoloalbus</name>
    <dbReference type="NCBI Taxonomy" id="67303"/>
    <lineage>
        <taxon>Bacteria</taxon>
        <taxon>Bacillati</taxon>
        <taxon>Actinomycetota</taxon>
        <taxon>Actinomycetes</taxon>
        <taxon>Kitasatosporales</taxon>
        <taxon>Streptomycetaceae</taxon>
        <taxon>Streptomyces</taxon>
    </lineage>
</organism>
<dbReference type="AlphaFoldDB" id="A0A7W8BUH2"/>
<sequence length="143" mass="15579">MADDHDPSGRTVNALPALSSTRVTRTPRIEHVTDLPPDLPRLRTLETWLALALDDVRRAIAAAEQREAERQRGIEARPPAPDWLLEVGLNRDAPPVHVHVGGCWNAGKRVRGISRDEALRALADGVKACGACRPDSELGFLDG</sequence>
<feature type="region of interest" description="Disordered" evidence="1">
    <location>
        <begin position="1"/>
        <end position="21"/>
    </location>
</feature>
<comment type="caution">
    <text evidence="2">The sequence shown here is derived from an EMBL/GenBank/DDBJ whole genome shotgun (WGS) entry which is preliminary data.</text>
</comment>
<evidence type="ECO:0000313" key="3">
    <source>
        <dbReference type="Proteomes" id="UP000568022"/>
    </source>
</evidence>
<name>A0A7W8BUH2_9ACTN</name>
<dbReference type="EMBL" id="JACHJE010000022">
    <property type="protein sequence ID" value="MBB5129847.1"/>
    <property type="molecule type" value="Genomic_DNA"/>
</dbReference>
<evidence type="ECO:0000256" key="1">
    <source>
        <dbReference type="SAM" id="MobiDB-lite"/>
    </source>
</evidence>
<evidence type="ECO:0000313" key="2">
    <source>
        <dbReference type="EMBL" id="MBB5129847.1"/>
    </source>
</evidence>